<name>A0ABV2Q6H6_9BURK</name>
<feature type="compositionally biased region" description="Basic and acidic residues" evidence="1">
    <location>
        <begin position="178"/>
        <end position="194"/>
    </location>
</feature>
<feature type="signal peptide" evidence="2">
    <location>
        <begin position="1"/>
        <end position="21"/>
    </location>
</feature>
<reference evidence="3 4" key="1">
    <citation type="submission" date="2024-06" db="EMBL/GenBank/DDBJ databases">
        <title>Sorghum-associated microbial communities from plants grown in Nebraska, USA.</title>
        <authorList>
            <person name="Schachtman D."/>
        </authorList>
    </citation>
    <scope>NUCLEOTIDE SEQUENCE [LARGE SCALE GENOMIC DNA]</scope>
    <source>
        <strain evidence="3 4">2709</strain>
    </source>
</reference>
<evidence type="ECO:0000256" key="2">
    <source>
        <dbReference type="SAM" id="SignalP"/>
    </source>
</evidence>
<comment type="caution">
    <text evidence="3">The sequence shown here is derived from an EMBL/GenBank/DDBJ whole genome shotgun (WGS) entry which is preliminary data.</text>
</comment>
<feature type="compositionally biased region" description="Polar residues" evidence="1">
    <location>
        <begin position="372"/>
        <end position="390"/>
    </location>
</feature>
<keyword evidence="2" id="KW-0732">Signal</keyword>
<keyword evidence="4" id="KW-1185">Reference proteome</keyword>
<gene>
    <name evidence="3" type="ORF">ABIE13_001292</name>
</gene>
<dbReference type="EMBL" id="JBEPSH010000002">
    <property type="protein sequence ID" value="MET4576192.1"/>
    <property type="molecule type" value="Genomic_DNA"/>
</dbReference>
<protein>
    <recommendedName>
        <fullName evidence="5">LPP20 lipoprotein</fullName>
    </recommendedName>
</protein>
<proteinExistence type="predicted"/>
<feature type="region of interest" description="Disordered" evidence="1">
    <location>
        <begin position="370"/>
        <end position="390"/>
    </location>
</feature>
<accession>A0ABV2Q6H6</accession>
<evidence type="ECO:0008006" key="5">
    <source>
        <dbReference type="Google" id="ProtNLM"/>
    </source>
</evidence>
<feature type="chain" id="PRO_5046357355" description="LPP20 lipoprotein" evidence="2">
    <location>
        <begin position="22"/>
        <end position="390"/>
    </location>
</feature>
<sequence length="390" mass="42102">MQIMKYLIAVVLAAFAAQLSAQVHQARGQYALSYKDSVSTFGRKEAPAEIKQKAQQEAAMKAVEAYYAEAGQSESANFDAVRGKILENQSRYILDTTVISETDNTKDLQYSVVVRVSLNVANLRNAVQASSAIAKAADSEKSALSFVFVSRQVESTKSFDDRVFKREDNSAALSGSRQVRDAVSEKTSEGEAIKRSQVSTHGSASRELDRNVNISVKSTVTSETGGSTVSRTNESTWRVVPSANLNQVFISQFSQAGYDVIEAAMVESEKFKVSEIEADYKSGNDLQPKTLRSIAAGMKEAQIPYIALGTLDVGFPAKDPQTGLVRVSVTVNAKVWDVTRPIPRTRAAVGPVVYSGVGPSEEEARGNALKSAANSASQELSSRMTTMGLR</sequence>
<evidence type="ECO:0000256" key="1">
    <source>
        <dbReference type="SAM" id="MobiDB-lite"/>
    </source>
</evidence>
<feature type="region of interest" description="Disordered" evidence="1">
    <location>
        <begin position="175"/>
        <end position="206"/>
    </location>
</feature>
<evidence type="ECO:0000313" key="3">
    <source>
        <dbReference type="EMBL" id="MET4576192.1"/>
    </source>
</evidence>
<dbReference type="Proteomes" id="UP001549320">
    <property type="component" value="Unassembled WGS sequence"/>
</dbReference>
<evidence type="ECO:0000313" key="4">
    <source>
        <dbReference type="Proteomes" id="UP001549320"/>
    </source>
</evidence>
<organism evidence="3 4">
    <name type="scientific">Ottowia thiooxydans</name>
    <dbReference type="NCBI Taxonomy" id="219182"/>
    <lineage>
        <taxon>Bacteria</taxon>
        <taxon>Pseudomonadati</taxon>
        <taxon>Pseudomonadota</taxon>
        <taxon>Betaproteobacteria</taxon>
        <taxon>Burkholderiales</taxon>
        <taxon>Comamonadaceae</taxon>
        <taxon>Ottowia</taxon>
    </lineage>
</organism>